<dbReference type="AlphaFoldDB" id="T1FTC3"/>
<gene>
    <name evidence="16" type="primary">20212070</name>
    <name evidence="15" type="ORF">HELRODRAFT_191819</name>
</gene>
<evidence type="ECO:0000256" key="6">
    <source>
        <dbReference type="ARBA" id="ARBA00022889"/>
    </source>
</evidence>
<evidence type="ECO:0000256" key="1">
    <source>
        <dbReference type="ARBA" id="ARBA00004479"/>
    </source>
</evidence>
<dbReference type="SMART" id="SM00191">
    <property type="entry name" value="Int_alpha"/>
    <property type="match status" value="3"/>
</dbReference>
<keyword evidence="7 13" id="KW-1133">Transmembrane helix</keyword>
<keyword evidence="6 13" id="KW-0130">Cell adhesion</keyword>
<keyword evidence="11" id="KW-0325">Glycoprotein</keyword>
<accession>T1FTC3</accession>
<evidence type="ECO:0000256" key="12">
    <source>
        <dbReference type="PROSITE-ProRule" id="PRU00803"/>
    </source>
</evidence>
<evidence type="ECO:0000256" key="5">
    <source>
        <dbReference type="ARBA" id="ARBA00022737"/>
    </source>
</evidence>
<reference evidence="17" key="1">
    <citation type="submission" date="2012-12" db="EMBL/GenBank/DDBJ databases">
        <authorList>
            <person name="Hellsten U."/>
            <person name="Grimwood J."/>
            <person name="Chapman J.A."/>
            <person name="Shapiro H."/>
            <person name="Aerts A."/>
            <person name="Otillar R.P."/>
            <person name="Terry A.Y."/>
            <person name="Boore J.L."/>
            <person name="Simakov O."/>
            <person name="Marletaz F."/>
            <person name="Cho S.-J."/>
            <person name="Edsinger-Gonzales E."/>
            <person name="Havlak P."/>
            <person name="Kuo D.-H."/>
            <person name="Larsson T."/>
            <person name="Lv J."/>
            <person name="Arendt D."/>
            <person name="Savage R."/>
            <person name="Osoegawa K."/>
            <person name="de Jong P."/>
            <person name="Lindberg D.R."/>
            <person name="Seaver E.C."/>
            <person name="Weisblat D.A."/>
            <person name="Putnam N.H."/>
            <person name="Grigoriev I.V."/>
            <person name="Rokhsar D.S."/>
        </authorList>
    </citation>
    <scope>NUCLEOTIDE SEQUENCE</scope>
</reference>
<evidence type="ECO:0000256" key="2">
    <source>
        <dbReference type="ARBA" id="ARBA00008054"/>
    </source>
</evidence>
<dbReference type="PROSITE" id="PS51470">
    <property type="entry name" value="FG_GAP"/>
    <property type="match status" value="3"/>
</dbReference>
<dbReference type="Gene3D" id="2.60.40.1510">
    <property type="entry name" value="ntegrin, alpha v. Chain A, domain 3"/>
    <property type="match status" value="1"/>
</dbReference>
<proteinExistence type="inferred from homology"/>
<organism evidence="16 17">
    <name type="scientific">Helobdella robusta</name>
    <name type="common">Californian leech</name>
    <dbReference type="NCBI Taxonomy" id="6412"/>
    <lineage>
        <taxon>Eukaryota</taxon>
        <taxon>Metazoa</taxon>
        <taxon>Spiralia</taxon>
        <taxon>Lophotrochozoa</taxon>
        <taxon>Annelida</taxon>
        <taxon>Clitellata</taxon>
        <taxon>Hirudinea</taxon>
        <taxon>Rhynchobdellida</taxon>
        <taxon>Glossiphoniidae</taxon>
        <taxon>Helobdella</taxon>
    </lineage>
</organism>
<comment type="similarity">
    <text evidence="2 13">Belongs to the integrin alpha chain family.</text>
</comment>
<keyword evidence="5" id="KW-0677">Repeat</keyword>
<evidence type="ECO:0000256" key="10">
    <source>
        <dbReference type="ARBA" id="ARBA00023170"/>
    </source>
</evidence>
<evidence type="ECO:0000256" key="13">
    <source>
        <dbReference type="RuleBase" id="RU003762"/>
    </source>
</evidence>
<reference evidence="15 17" key="2">
    <citation type="journal article" date="2013" name="Nature">
        <title>Insights into bilaterian evolution from three spiralian genomes.</title>
        <authorList>
            <person name="Simakov O."/>
            <person name="Marletaz F."/>
            <person name="Cho S.J."/>
            <person name="Edsinger-Gonzales E."/>
            <person name="Havlak P."/>
            <person name="Hellsten U."/>
            <person name="Kuo D.H."/>
            <person name="Larsson T."/>
            <person name="Lv J."/>
            <person name="Arendt D."/>
            <person name="Savage R."/>
            <person name="Osoegawa K."/>
            <person name="de Jong P."/>
            <person name="Grimwood J."/>
            <person name="Chapman J.A."/>
            <person name="Shapiro H."/>
            <person name="Aerts A."/>
            <person name="Otillar R.P."/>
            <person name="Terry A.Y."/>
            <person name="Boore J.L."/>
            <person name="Grigoriev I.V."/>
            <person name="Lindberg D.R."/>
            <person name="Seaver E.C."/>
            <person name="Weisblat D.A."/>
            <person name="Putnam N.H."/>
            <person name="Rokhsar D.S."/>
        </authorList>
    </citation>
    <scope>NUCLEOTIDE SEQUENCE</scope>
</reference>
<dbReference type="STRING" id="6412.T1FTC3"/>
<dbReference type="EMBL" id="KB096551">
    <property type="protein sequence ID" value="ESO03978.1"/>
    <property type="molecule type" value="Genomic_DNA"/>
</dbReference>
<dbReference type="PANTHER" id="PTHR23220:SF133">
    <property type="entry name" value="INTEGRIN ALPHA-PS2"/>
    <property type="match status" value="1"/>
</dbReference>
<dbReference type="RefSeq" id="XP_009017914.1">
    <property type="nucleotide sequence ID" value="XM_009019666.1"/>
</dbReference>
<keyword evidence="4" id="KW-0732">Signal</keyword>
<dbReference type="EnsemblMetazoa" id="HelroT191819">
    <property type="protein sequence ID" value="HelroP191819"/>
    <property type="gene ID" value="HelroG191819"/>
</dbReference>
<feature type="repeat" description="FG-GAP" evidence="12">
    <location>
        <begin position="47"/>
        <end position="107"/>
    </location>
</feature>
<protein>
    <recommendedName>
        <fullName evidence="14">Integrin alpha second immunoglobulin-like domain-containing protein</fullName>
    </recommendedName>
</protein>
<dbReference type="InterPro" id="IPR032695">
    <property type="entry name" value="Integrin_dom_sf"/>
</dbReference>
<evidence type="ECO:0000313" key="17">
    <source>
        <dbReference type="Proteomes" id="UP000015101"/>
    </source>
</evidence>
<dbReference type="GO" id="GO:0098609">
    <property type="term" value="P:cell-cell adhesion"/>
    <property type="evidence" value="ECO:0000318"/>
    <property type="project" value="GO_Central"/>
</dbReference>
<dbReference type="OrthoDB" id="5573735at2759"/>
<dbReference type="Gene3D" id="1.20.5.930">
    <property type="entry name" value="Bicelle-embedded integrin alpha(iib) transmembrane segment"/>
    <property type="match status" value="1"/>
</dbReference>
<dbReference type="InterPro" id="IPR013517">
    <property type="entry name" value="FG-GAP"/>
</dbReference>
<dbReference type="SUPFAM" id="SSF69179">
    <property type="entry name" value="Integrin domains"/>
    <property type="match status" value="2"/>
</dbReference>
<dbReference type="InParanoid" id="T1FTC3"/>
<dbReference type="EMBL" id="AMQM01004427">
    <property type="status" value="NOT_ANNOTATED_CDS"/>
    <property type="molecule type" value="Genomic_DNA"/>
</dbReference>
<evidence type="ECO:0000256" key="11">
    <source>
        <dbReference type="ARBA" id="ARBA00023180"/>
    </source>
</evidence>
<dbReference type="Pfam" id="PF01839">
    <property type="entry name" value="FG-GAP"/>
    <property type="match status" value="1"/>
</dbReference>
<feature type="repeat" description="FG-GAP" evidence="12">
    <location>
        <begin position="169"/>
        <end position="229"/>
    </location>
</feature>
<dbReference type="PRINTS" id="PR01185">
    <property type="entry name" value="INTEGRINA"/>
</dbReference>
<dbReference type="HOGENOM" id="CLU_358746_0_0_1"/>
<dbReference type="SUPFAM" id="SSF69318">
    <property type="entry name" value="Integrin alpha N-terminal domain"/>
    <property type="match status" value="1"/>
</dbReference>
<evidence type="ECO:0000313" key="16">
    <source>
        <dbReference type="EnsemblMetazoa" id="HelroP191819"/>
    </source>
</evidence>
<dbReference type="Pfam" id="PF20805">
    <property type="entry name" value="Integrin_A_Ig_2"/>
    <property type="match status" value="1"/>
</dbReference>
<dbReference type="InterPro" id="IPR000413">
    <property type="entry name" value="Integrin_alpha"/>
</dbReference>
<dbReference type="InterPro" id="IPR028994">
    <property type="entry name" value="Integrin_alpha_N"/>
</dbReference>
<dbReference type="GO" id="GO:0038023">
    <property type="term" value="F:signaling receptor activity"/>
    <property type="evidence" value="ECO:0000318"/>
    <property type="project" value="GO_Central"/>
</dbReference>
<evidence type="ECO:0000256" key="7">
    <source>
        <dbReference type="ARBA" id="ARBA00022989"/>
    </source>
</evidence>
<keyword evidence="3 13" id="KW-0812">Transmembrane</keyword>
<reference evidence="16" key="3">
    <citation type="submission" date="2015-06" db="UniProtKB">
        <authorList>
            <consortium name="EnsemblMetazoa"/>
        </authorList>
    </citation>
    <scope>IDENTIFICATION</scope>
</reference>
<dbReference type="eggNOG" id="KOG3637">
    <property type="taxonomic scope" value="Eukaryota"/>
</dbReference>
<dbReference type="Gene3D" id="2.130.10.130">
    <property type="entry name" value="Integrin alpha, N-terminal"/>
    <property type="match status" value="1"/>
</dbReference>
<dbReference type="InterPro" id="IPR013519">
    <property type="entry name" value="Int_alpha_beta-p"/>
</dbReference>
<evidence type="ECO:0000259" key="14">
    <source>
        <dbReference type="Pfam" id="PF20805"/>
    </source>
</evidence>
<dbReference type="Gene3D" id="2.60.40.1530">
    <property type="entry name" value="ntegrin, alpha v. Chain A, domain 4"/>
    <property type="match status" value="1"/>
</dbReference>
<dbReference type="EMBL" id="AMQM01004428">
    <property type="status" value="NOT_ANNOTATED_CDS"/>
    <property type="molecule type" value="Genomic_DNA"/>
</dbReference>
<keyword evidence="8 13" id="KW-0401">Integrin</keyword>
<evidence type="ECO:0000256" key="4">
    <source>
        <dbReference type="ARBA" id="ARBA00022729"/>
    </source>
</evidence>
<dbReference type="GO" id="GO:0009986">
    <property type="term" value="C:cell surface"/>
    <property type="evidence" value="ECO:0000318"/>
    <property type="project" value="GO_Central"/>
</dbReference>
<dbReference type="GO" id="GO:0007229">
    <property type="term" value="P:integrin-mediated signaling pathway"/>
    <property type="evidence" value="ECO:0000318"/>
    <property type="project" value="GO_Central"/>
</dbReference>
<dbReference type="PANTHER" id="PTHR23220">
    <property type="entry name" value="INTEGRIN ALPHA"/>
    <property type="match status" value="1"/>
</dbReference>
<dbReference type="InterPro" id="IPR048285">
    <property type="entry name" value="Integrin_alpha_Ig-like_2"/>
</dbReference>
<keyword evidence="10 13" id="KW-0675">Receptor</keyword>
<evidence type="ECO:0000256" key="3">
    <source>
        <dbReference type="ARBA" id="ARBA00022692"/>
    </source>
</evidence>
<dbReference type="CTD" id="20212070"/>
<dbReference type="GeneID" id="20212070"/>
<dbReference type="OMA" id="CAIVECT"/>
<evidence type="ECO:0000313" key="15">
    <source>
        <dbReference type="EMBL" id="ESO03978.1"/>
    </source>
</evidence>
<dbReference type="Proteomes" id="UP000015101">
    <property type="component" value="Unassembled WGS sequence"/>
</dbReference>
<feature type="domain" description="Integrin alpha second immunoglobulin-like" evidence="14">
    <location>
        <begin position="365"/>
        <end position="474"/>
    </location>
</feature>
<evidence type="ECO:0000256" key="9">
    <source>
        <dbReference type="ARBA" id="ARBA00023136"/>
    </source>
</evidence>
<comment type="subcellular location">
    <subcellularLocation>
        <location evidence="1 13">Membrane</location>
        <topology evidence="1 13">Single-pass type I membrane protein</topology>
    </subcellularLocation>
</comment>
<keyword evidence="17" id="KW-1185">Reference proteome</keyword>
<evidence type="ECO:0000256" key="8">
    <source>
        <dbReference type="ARBA" id="ARBA00023037"/>
    </source>
</evidence>
<name>T1FTC3_HELRO</name>
<feature type="transmembrane region" description="Helical" evidence="13">
    <location>
        <begin position="706"/>
        <end position="729"/>
    </location>
</feature>
<sequence>MAITTARINNSLHYVIGQPVYHDILGKLWFTTRQNTSECQTNFELEEELRTKHPRSRYSYYGSSLLGMDVNGDGRDELLVGAPLFSEKNYDEGIVYVYSFHANGTLSREVVELHGSRRAWSRFGSSMVDIGDLNWDKYRDVAISAPYEETGVVYLFLGSQDSFEVQFSQRIVASSINANLNGFGYSLAQTFDDLGYSGLLVGAHKSNMVVRLKSKLVHQVNVSVTFQEDRIMWNHLQCTKSFNQETILPINLNFEYFTYGHERQIAAYTLLIDSKFRRGYHSNEKVQTVEGLINFRETCGQEKRVSHQWNITFPINAQPQNIKKGVTFDVTWFLTQLSTSNSVLSSNNTSYSNAIMFAQDCTEKCQPRLIPRSLNGMDGKLEYVHGSKDVLQAAFLVENVGEAAYNAQFDFSYPTFLFLNKIIVERSDCNDVMCEKVNSDPSNQQLKCYFNRPVLSNSSVRFNFSFNVQSHPNAADTNNALHLFINDKKSSIYLEPLYSSEIKIFNGSRANALLADVEEDMTFAVTNVFDVRNVGPGVHPGFNLNIRIPIFEQSAEKNPQCCFTSSMKISMKNGTSVQIRDAMENVTIEKPPPPSNSVDVDDPQKNPNSIFNMNCRTSSCTVHSAEVASLQANESFSINITVSFSHSLLKHLQSYTMFQYTSHLDINCIKLLVGVRNLSLEDTGCLKGGKYQAIYISNPVAARQSIPIWLIVVCIILGLLHWVMFVFVLKKCGFFRRASHERLIQEKRDAEENVNGEENLSCPKNKKKFDANLQTKCEPEQ</sequence>
<dbReference type="GO" id="GO:0008305">
    <property type="term" value="C:integrin complex"/>
    <property type="evidence" value="ECO:0000318"/>
    <property type="project" value="GO_Central"/>
</dbReference>
<keyword evidence="9 13" id="KW-0472">Membrane</keyword>
<dbReference type="KEGG" id="hro:HELRODRAFT_191819"/>
<feature type="repeat" description="FG-GAP" evidence="12">
    <location>
        <begin position="109"/>
        <end position="165"/>
    </location>
</feature>